<sequence length="96" mass="10904">MSRILIYAIKLISRGHAMPLPCNKAELLLNFDSAYSKLINELATIPEQDTRRPEIESKISTCDLLAYQIGWGRLLLQWDKDELPGKTAQMPTLGFK</sequence>
<dbReference type="EMBL" id="CP025781">
    <property type="protein sequence ID" value="QBC44730.1"/>
    <property type="molecule type" value="Genomic_DNA"/>
</dbReference>
<evidence type="ECO:0008006" key="3">
    <source>
        <dbReference type="Google" id="ProtNLM"/>
    </source>
</evidence>
<reference evidence="1 2" key="1">
    <citation type="submission" date="2018-01" db="EMBL/GenBank/DDBJ databases">
        <title>Genome sequence of Iodobacter sp. strain PCH194 isolated from Indian Trans-Himalaya.</title>
        <authorList>
            <person name="Kumar V."/>
            <person name="Thakur V."/>
            <person name="Kumar S."/>
            <person name="Singh D."/>
        </authorList>
    </citation>
    <scope>NUCLEOTIDE SEQUENCE [LARGE SCALE GENOMIC DNA]</scope>
    <source>
        <strain evidence="1 2">PCH194</strain>
    </source>
</reference>
<name>A0A7G3GB21_9NEIS</name>
<dbReference type="PANTHER" id="PTHR40658">
    <property type="match status" value="1"/>
</dbReference>
<dbReference type="InterPro" id="IPR034660">
    <property type="entry name" value="DinB/YfiT-like"/>
</dbReference>
<accession>A0A7G3GB21</accession>
<dbReference type="Proteomes" id="UP000515917">
    <property type="component" value="Chromosome"/>
</dbReference>
<organism evidence="1 2">
    <name type="scientific">Iodobacter fluviatilis</name>
    <dbReference type="NCBI Taxonomy" id="537"/>
    <lineage>
        <taxon>Bacteria</taxon>
        <taxon>Pseudomonadati</taxon>
        <taxon>Pseudomonadota</taxon>
        <taxon>Betaproteobacteria</taxon>
        <taxon>Neisseriales</taxon>
        <taxon>Chitinibacteraceae</taxon>
        <taxon>Iodobacter</taxon>
    </lineage>
</organism>
<gene>
    <name evidence="1" type="ORF">C1H71_15115</name>
</gene>
<keyword evidence="2" id="KW-1185">Reference proteome</keyword>
<protein>
    <recommendedName>
        <fullName evidence="3">ClbS/DfsB family four-helix bundle protein</fullName>
    </recommendedName>
</protein>
<evidence type="ECO:0000313" key="1">
    <source>
        <dbReference type="EMBL" id="QBC44730.1"/>
    </source>
</evidence>
<dbReference type="Pfam" id="PF08020">
    <property type="entry name" value="DUF1706"/>
    <property type="match status" value="1"/>
</dbReference>
<dbReference type="PANTHER" id="PTHR40658:SF3">
    <property type="entry name" value="CLBS_DFSB FAMILY FOUR-HELIX BUNDLE PROTEIN"/>
    <property type="match status" value="1"/>
</dbReference>
<dbReference type="KEGG" id="ifl:C1H71_15115"/>
<dbReference type="AlphaFoldDB" id="A0A7G3GB21"/>
<proteinExistence type="predicted"/>
<evidence type="ECO:0000313" key="2">
    <source>
        <dbReference type="Proteomes" id="UP000515917"/>
    </source>
</evidence>
<dbReference type="InterPro" id="IPR012550">
    <property type="entry name" value="DUF1706"/>
</dbReference>
<dbReference type="Gene3D" id="1.20.120.450">
    <property type="entry name" value="dinb family like domain"/>
    <property type="match status" value="1"/>
</dbReference>